<comment type="subcellular location">
    <subcellularLocation>
        <location evidence="1">Membrane</location>
        <topology evidence="1">Peripheral membrane protein</topology>
    </subcellularLocation>
    <subcellularLocation>
        <location evidence="2">Secreted</location>
        <location evidence="2">Cell wall</location>
    </subcellularLocation>
</comment>
<dbReference type="InterPro" id="IPR001611">
    <property type="entry name" value="Leu-rich_rpt"/>
</dbReference>
<keyword evidence="15" id="KW-1185">Reference proteome</keyword>
<dbReference type="Gene3D" id="3.80.10.10">
    <property type="entry name" value="Ribonuclease Inhibitor"/>
    <property type="match status" value="2"/>
</dbReference>
<evidence type="ECO:0000256" key="5">
    <source>
        <dbReference type="ARBA" id="ARBA00022614"/>
    </source>
</evidence>
<dbReference type="PANTHER" id="PTHR48060:SF21">
    <property type="entry name" value="L DOMAIN-LIKE PROTEIN"/>
    <property type="match status" value="1"/>
</dbReference>
<feature type="domain" description="Leucine-rich repeat-containing N-terminal plant-type" evidence="13">
    <location>
        <begin position="196"/>
        <end position="235"/>
    </location>
</feature>
<evidence type="ECO:0000259" key="13">
    <source>
        <dbReference type="Pfam" id="PF08263"/>
    </source>
</evidence>
<feature type="region of interest" description="Disordered" evidence="12">
    <location>
        <begin position="20"/>
        <end position="45"/>
    </location>
</feature>
<keyword evidence="6" id="KW-0732">Signal</keyword>
<evidence type="ECO:0000256" key="8">
    <source>
        <dbReference type="ARBA" id="ARBA00022821"/>
    </source>
</evidence>
<evidence type="ECO:0000256" key="6">
    <source>
        <dbReference type="ARBA" id="ARBA00022729"/>
    </source>
</evidence>
<accession>A0A371EIE5</accession>
<dbReference type="Proteomes" id="UP000257109">
    <property type="component" value="Unassembled WGS sequence"/>
</dbReference>
<gene>
    <name evidence="14" type="primary">PGIP2</name>
    <name evidence="14" type="ORF">CR513_55499</name>
</gene>
<keyword evidence="7" id="KW-0677">Repeat</keyword>
<evidence type="ECO:0000256" key="1">
    <source>
        <dbReference type="ARBA" id="ARBA00004170"/>
    </source>
</evidence>
<evidence type="ECO:0000256" key="4">
    <source>
        <dbReference type="ARBA" id="ARBA00022525"/>
    </source>
</evidence>
<keyword evidence="4" id="KW-0964">Secreted</keyword>
<sequence>MVSLFIWPRGTHTLTVETGQVSRATASRTTASTTSSSPTSTSPTITNTFLSSTIPEYLADPPSALSRGSLTSYGSTWTVTASAAESLIPSAVTNSRGKYRNLWRASTWASWTWLVAGWKVTRPCCLGPISSPRLDLMTNAIYERLPRGLTPLKALRQFNVTYNRLCAEIPKGRNLHRFPVSSYVHNNSALSELCNPQDKQALLQFKKELGNPASLSSWLPTTDCCNRTWQGVLCDTDTQTYRVNNLDLTNLNLPQPYPIPPSIGNLPYLSYVFIGSTPNLVGPIPPAIAKLTKLNYLYITHTNVSGQIPDFLSQIKSLVTLDFSYNALSGSLPASLSSLPNLVGITFDGNQISGSIPDSFGSFSNQFTSMTISRNRLTGKIPATLANLNLAFVDLSRNKLEGDASVLFGSGKNTQKIKLAKNLLAFDFGKVGLSANLNGLDLRNNRIYGTLPQGLTTLKFLHTFNVSFNNLCGEIPQGGNLQRFDASSYSNNKCLCGSPLPACT</sequence>
<dbReference type="Pfam" id="PF00560">
    <property type="entry name" value="LRR_1"/>
    <property type="match status" value="2"/>
</dbReference>
<comment type="similarity">
    <text evidence="11">Belongs to the polygalacturonase-inhibiting protein family.</text>
</comment>
<protein>
    <submittedName>
        <fullName evidence="14">Polygalacturonase inhibitor 2</fullName>
    </submittedName>
</protein>
<proteinExistence type="inferred from homology"/>
<dbReference type="STRING" id="157652.A0A371EIE5"/>
<keyword evidence="10" id="KW-1015">Disulfide bond</keyword>
<keyword evidence="9" id="KW-0472">Membrane</keyword>
<dbReference type="EMBL" id="QJKJ01013725">
    <property type="protein sequence ID" value="RDX65813.1"/>
    <property type="molecule type" value="Genomic_DNA"/>
</dbReference>
<evidence type="ECO:0000256" key="9">
    <source>
        <dbReference type="ARBA" id="ARBA00023136"/>
    </source>
</evidence>
<dbReference type="InterPro" id="IPR032675">
    <property type="entry name" value="LRR_dom_sf"/>
</dbReference>
<evidence type="ECO:0000256" key="3">
    <source>
        <dbReference type="ARBA" id="ARBA00022512"/>
    </source>
</evidence>
<keyword evidence="3" id="KW-0134">Cell wall</keyword>
<keyword evidence="5" id="KW-0433">Leucine-rich repeat</keyword>
<feature type="compositionally biased region" description="Low complexity" evidence="12">
    <location>
        <begin position="22"/>
        <end position="44"/>
    </location>
</feature>
<dbReference type="PANTHER" id="PTHR48060">
    <property type="entry name" value="DNA DAMAGE-REPAIR/TOLERATION PROTEIN DRT100"/>
    <property type="match status" value="1"/>
</dbReference>
<dbReference type="GO" id="GO:0016020">
    <property type="term" value="C:membrane"/>
    <property type="evidence" value="ECO:0007669"/>
    <property type="project" value="UniProtKB-SubCell"/>
</dbReference>
<dbReference type="InterPro" id="IPR053211">
    <property type="entry name" value="DNA_repair-toleration"/>
</dbReference>
<dbReference type="InterPro" id="IPR013210">
    <property type="entry name" value="LRR_N_plant-typ"/>
</dbReference>
<organism evidence="14 15">
    <name type="scientific">Mucuna pruriens</name>
    <name type="common">Velvet bean</name>
    <name type="synonym">Dolichos pruriens</name>
    <dbReference type="NCBI Taxonomy" id="157652"/>
    <lineage>
        <taxon>Eukaryota</taxon>
        <taxon>Viridiplantae</taxon>
        <taxon>Streptophyta</taxon>
        <taxon>Embryophyta</taxon>
        <taxon>Tracheophyta</taxon>
        <taxon>Spermatophyta</taxon>
        <taxon>Magnoliopsida</taxon>
        <taxon>eudicotyledons</taxon>
        <taxon>Gunneridae</taxon>
        <taxon>Pentapetalae</taxon>
        <taxon>rosids</taxon>
        <taxon>fabids</taxon>
        <taxon>Fabales</taxon>
        <taxon>Fabaceae</taxon>
        <taxon>Papilionoideae</taxon>
        <taxon>50 kb inversion clade</taxon>
        <taxon>NPAAA clade</taxon>
        <taxon>indigoferoid/millettioid clade</taxon>
        <taxon>Phaseoleae</taxon>
        <taxon>Mucuna</taxon>
    </lineage>
</organism>
<name>A0A371EIE5_MUCPR</name>
<keyword evidence="8" id="KW-0611">Plant defense</keyword>
<evidence type="ECO:0000256" key="2">
    <source>
        <dbReference type="ARBA" id="ARBA00004191"/>
    </source>
</evidence>
<evidence type="ECO:0000256" key="11">
    <source>
        <dbReference type="ARBA" id="ARBA00038043"/>
    </source>
</evidence>
<dbReference type="Pfam" id="PF08263">
    <property type="entry name" value="LRRNT_2"/>
    <property type="match status" value="1"/>
</dbReference>
<dbReference type="SUPFAM" id="SSF52058">
    <property type="entry name" value="L domain-like"/>
    <property type="match status" value="1"/>
</dbReference>
<dbReference type="GO" id="GO:0006952">
    <property type="term" value="P:defense response"/>
    <property type="evidence" value="ECO:0007669"/>
    <property type="project" value="UniProtKB-KW"/>
</dbReference>
<dbReference type="OrthoDB" id="1350379at2759"/>
<comment type="caution">
    <text evidence="14">The sequence shown here is derived from an EMBL/GenBank/DDBJ whole genome shotgun (WGS) entry which is preliminary data.</text>
</comment>
<evidence type="ECO:0000313" key="15">
    <source>
        <dbReference type="Proteomes" id="UP000257109"/>
    </source>
</evidence>
<evidence type="ECO:0000256" key="10">
    <source>
        <dbReference type="ARBA" id="ARBA00023157"/>
    </source>
</evidence>
<feature type="non-terminal residue" evidence="14">
    <location>
        <position position="1"/>
    </location>
</feature>
<dbReference type="AlphaFoldDB" id="A0A371EIE5"/>
<evidence type="ECO:0000256" key="7">
    <source>
        <dbReference type="ARBA" id="ARBA00022737"/>
    </source>
</evidence>
<evidence type="ECO:0000256" key="12">
    <source>
        <dbReference type="SAM" id="MobiDB-lite"/>
    </source>
</evidence>
<dbReference type="FunFam" id="3.80.10.10:FF:000400">
    <property type="entry name" value="Nuclear pore complex protein NUP107"/>
    <property type="match status" value="1"/>
</dbReference>
<evidence type="ECO:0000313" key="14">
    <source>
        <dbReference type="EMBL" id="RDX65813.1"/>
    </source>
</evidence>
<reference evidence="14" key="1">
    <citation type="submission" date="2018-05" db="EMBL/GenBank/DDBJ databases">
        <title>Draft genome of Mucuna pruriens seed.</title>
        <authorList>
            <person name="Nnadi N.E."/>
            <person name="Vos R."/>
            <person name="Hasami M.H."/>
            <person name="Devisetty U.K."/>
            <person name="Aguiy J.C."/>
        </authorList>
    </citation>
    <scope>NUCLEOTIDE SEQUENCE [LARGE SCALE GENOMIC DNA]</scope>
    <source>
        <strain evidence="14">JCA_2017</strain>
    </source>
</reference>